<reference evidence="2 3" key="1">
    <citation type="submission" date="2014-04" db="EMBL/GenBank/DDBJ databases">
        <authorList>
            <consortium name="DOE Joint Genome Institute"/>
            <person name="Kuo A."/>
            <person name="Kohler A."/>
            <person name="Nagy L.G."/>
            <person name="Floudas D."/>
            <person name="Copeland A."/>
            <person name="Barry K.W."/>
            <person name="Cichocki N."/>
            <person name="Veneault-Fourrey C."/>
            <person name="LaButti K."/>
            <person name="Lindquist E.A."/>
            <person name="Lipzen A."/>
            <person name="Lundell T."/>
            <person name="Morin E."/>
            <person name="Murat C."/>
            <person name="Sun H."/>
            <person name="Tunlid A."/>
            <person name="Henrissat B."/>
            <person name="Grigoriev I.V."/>
            <person name="Hibbett D.S."/>
            <person name="Martin F."/>
            <person name="Nordberg H.P."/>
            <person name="Cantor M.N."/>
            <person name="Hua S.X."/>
        </authorList>
    </citation>
    <scope>NUCLEOTIDE SEQUENCE [LARGE SCALE GENOMIC DNA]</scope>
    <source>
        <strain evidence="2 3">Foug A</strain>
    </source>
</reference>
<proteinExistence type="predicted"/>
<dbReference type="InterPro" id="IPR027417">
    <property type="entry name" value="P-loop_NTPase"/>
</dbReference>
<dbReference type="STRING" id="1036808.A0A0C3CYQ3"/>
<evidence type="ECO:0000259" key="1">
    <source>
        <dbReference type="Pfam" id="PF01926"/>
    </source>
</evidence>
<keyword evidence="3" id="KW-1185">Reference proteome</keyword>
<dbReference type="InParanoid" id="A0A0C3CYQ3"/>
<gene>
    <name evidence="2" type="ORF">SCLCIDRAFT_138554</name>
</gene>
<dbReference type="Proteomes" id="UP000053989">
    <property type="component" value="Unassembled WGS sequence"/>
</dbReference>
<feature type="domain" description="G" evidence="1">
    <location>
        <begin position="8"/>
        <end position="112"/>
    </location>
</feature>
<accession>A0A0C3CYQ3</accession>
<dbReference type="SUPFAM" id="SSF52540">
    <property type="entry name" value="P-loop containing nucleoside triphosphate hydrolases"/>
    <property type="match status" value="1"/>
</dbReference>
<dbReference type="EMBL" id="KN822174">
    <property type="protein sequence ID" value="KIM53680.1"/>
    <property type="molecule type" value="Genomic_DNA"/>
</dbReference>
<evidence type="ECO:0000313" key="3">
    <source>
        <dbReference type="Proteomes" id="UP000053989"/>
    </source>
</evidence>
<dbReference type="OrthoDB" id="8954335at2759"/>
<dbReference type="HOGENOM" id="CLU_050405_0_0_1"/>
<dbReference type="GO" id="GO:0005525">
    <property type="term" value="F:GTP binding"/>
    <property type="evidence" value="ECO:0007669"/>
    <property type="project" value="InterPro"/>
</dbReference>
<dbReference type="Gene3D" id="3.40.50.300">
    <property type="entry name" value="P-loop containing nucleotide triphosphate hydrolases"/>
    <property type="match status" value="1"/>
</dbReference>
<dbReference type="PANTHER" id="PTHR42714:SF2">
    <property type="entry name" value="TRNA MODIFICATION GTPASE GTPBP3, MITOCHONDRIAL"/>
    <property type="match status" value="1"/>
</dbReference>
<dbReference type="PRINTS" id="PR00449">
    <property type="entry name" value="RASTRNSFRMNG"/>
</dbReference>
<evidence type="ECO:0000313" key="2">
    <source>
        <dbReference type="EMBL" id="KIM53680.1"/>
    </source>
</evidence>
<dbReference type="PROSITE" id="PS00675">
    <property type="entry name" value="SIGMA54_INTERACT_1"/>
    <property type="match status" value="1"/>
</dbReference>
<sequence length="255" mass="28371">MVYKSINVILFGETGVGKSSVVNLIAGRPVAEVSLDVEGCTMHSKEYKFDVGSMRISIWDTSGLEEPEMGVHGYIPAVEKAWLLIKQLREAGGVDLLLFCIRGNRITMTTQSNYRLFYEVLCGQQVPIALVITHLEREVDMEDWWDRNNKSIEKYGIKCAGHACVTGIPDTRGQEGKYGRSRKAVHDLLMQHDGTGKYMMPEGDWIARLIKGLKLLTGDKAGIPKGKALEKALIKRCRLDPNNVQGIMGTITEDS</sequence>
<dbReference type="AlphaFoldDB" id="A0A0C3CYQ3"/>
<dbReference type="GO" id="GO:0030488">
    <property type="term" value="P:tRNA methylation"/>
    <property type="evidence" value="ECO:0007669"/>
    <property type="project" value="TreeGrafter"/>
</dbReference>
<dbReference type="PANTHER" id="PTHR42714">
    <property type="entry name" value="TRNA MODIFICATION GTPASE GTPBP3"/>
    <property type="match status" value="1"/>
</dbReference>
<dbReference type="InterPro" id="IPR006073">
    <property type="entry name" value="GTP-bd"/>
</dbReference>
<dbReference type="CDD" id="cd00882">
    <property type="entry name" value="Ras_like_GTPase"/>
    <property type="match status" value="1"/>
</dbReference>
<organism evidence="2 3">
    <name type="scientific">Scleroderma citrinum Foug A</name>
    <dbReference type="NCBI Taxonomy" id="1036808"/>
    <lineage>
        <taxon>Eukaryota</taxon>
        <taxon>Fungi</taxon>
        <taxon>Dikarya</taxon>
        <taxon>Basidiomycota</taxon>
        <taxon>Agaricomycotina</taxon>
        <taxon>Agaricomycetes</taxon>
        <taxon>Agaricomycetidae</taxon>
        <taxon>Boletales</taxon>
        <taxon>Sclerodermatineae</taxon>
        <taxon>Sclerodermataceae</taxon>
        <taxon>Scleroderma</taxon>
    </lineage>
</organism>
<dbReference type="GO" id="GO:0005737">
    <property type="term" value="C:cytoplasm"/>
    <property type="evidence" value="ECO:0007669"/>
    <property type="project" value="TreeGrafter"/>
</dbReference>
<dbReference type="InterPro" id="IPR025662">
    <property type="entry name" value="Sigma_54_int_dom_ATP-bd_1"/>
</dbReference>
<protein>
    <recommendedName>
        <fullName evidence="1">G domain-containing protein</fullName>
    </recommendedName>
</protein>
<dbReference type="GO" id="GO:0002098">
    <property type="term" value="P:tRNA wobble uridine modification"/>
    <property type="evidence" value="ECO:0007669"/>
    <property type="project" value="TreeGrafter"/>
</dbReference>
<dbReference type="Pfam" id="PF01926">
    <property type="entry name" value="MMR_HSR1"/>
    <property type="match status" value="1"/>
</dbReference>
<name>A0A0C3CYQ3_9AGAM</name>
<reference evidence="3" key="2">
    <citation type="submission" date="2015-01" db="EMBL/GenBank/DDBJ databases">
        <title>Evolutionary Origins and Diversification of the Mycorrhizal Mutualists.</title>
        <authorList>
            <consortium name="DOE Joint Genome Institute"/>
            <consortium name="Mycorrhizal Genomics Consortium"/>
            <person name="Kohler A."/>
            <person name="Kuo A."/>
            <person name="Nagy L.G."/>
            <person name="Floudas D."/>
            <person name="Copeland A."/>
            <person name="Barry K.W."/>
            <person name="Cichocki N."/>
            <person name="Veneault-Fourrey C."/>
            <person name="LaButti K."/>
            <person name="Lindquist E.A."/>
            <person name="Lipzen A."/>
            <person name="Lundell T."/>
            <person name="Morin E."/>
            <person name="Murat C."/>
            <person name="Riley R."/>
            <person name="Ohm R."/>
            <person name="Sun H."/>
            <person name="Tunlid A."/>
            <person name="Henrissat B."/>
            <person name="Grigoriev I.V."/>
            <person name="Hibbett D.S."/>
            <person name="Martin F."/>
        </authorList>
    </citation>
    <scope>NUCLEOTIDE SEQUENCE [LARGE SCALE GENOMIC DNA]</scope>
    <source>
        <strain evidence="3">Foug A</strain>
    </source>
</reference>